<proteinExistence type="predicted"/>
<evidence type="ECO:0000313" key="6">
    <source>
        <dbReference type="Proteomes" id="UP000283003"/>
    </source>
</evidence>
<comment type="catalytic activity">
    <reaction evidence="3">
        <text>L-aspartate + L-glutamine + ATP + H2O = L-asparagine + L-glutamate + AMP + diphosphate + H(+)</text>
        <dbReference type="Rhea" id="RHEA:12228"/>
        <dbReference type="ChEBI" id="CHEBI:15377"/>
        <dbReference type="ChEBI" id="CHEBI:15378"/>
        <dbReference type="ChEBI" id="CHEBI:29985"/>
        <dbReference type="ChEBI" id="CHEBI:29991"/>
        <dbReference type="ChEBI" id="CHEBI:30616"/>
        <dbReference type="ChEBI" id="CHEBI:33019"/>
        <dbReference type="ChEBI" id="CHEBI:58048"/>
        <dbReference type="ChEBI" id="CHEBI:58359"/>
        <dbReference type="ChEBI" id="CHEBI:456215"/>
        <dbReference type="EC" id="6.3.5.4"/>
    </reaction>
</comment>
<sequence length="634" mass="70217">MIAAGIDWGNDPLIDLSRIVSGVPSVLGGASFVANLGNGVLIDTGKDRTFQSDTCGHPPFSSADRVLRAPSGAPVLFNGWLDNHATMARELDLPSDVPAATIYGAAVEAWGIEAERRLIGDYAAVMIPADGVLRMARAPWSSRGLFWAASGAAMVAASTLKPIFAAGFVKRANPDRYAEMLYGLADTWGDRHFYDGIHAVPQGSVVTVDHGRASSVQWYDPHALAPVRFSHDREYVDAATGLLAEAVESALRSSRKPGILLSGGLDSPIVAAEMLRQLPTGRRLKSFTFEPLAGEHEPALSGHFHSDRPAVERFAAMHPALDPQFVDNGGIAFGNRLDDMFRASDAAYPGLVATEFHGPWQAAADAGCDWLFTADFGNQTFSCDGRWAFVEFLRTGQFGELMRLLRDTPGDDRPMLRRLATRSILPNLPAAMRAALRTLVHGSPHRPLVRREVVERLDLETRYRKRYGDREWVRSRADFIDDAWQSLSGGTEMLAAVEQMHGFRMRAVPQYRPLIEFSLSIPTDQFVRGGTSRWLARRMAQGRMPEQQRLNTRYGRHGVDWHQRNTPRIAEMRMELERLADDPLMSAIIDVDRAVDLLDEWPDRPTYRGKLEVFMPTAAAIVAGRFARYVEGRN</sequence>
<dbReference type="Proteomes" id="UP000283003">
    <property type="component" value="Unassembled WGS sequence"/>
</dbReference>
<dbReference type="EC" id="6.3.5.4" evidence="2"/>
<dbReference type="InterPro" id="IPR029055">
    <property type="entry name" value="Ntn_hydrolases_N"/>
</dbReference>
<evidence type="ECO:0000259" key="4">
    <source>
        <dbReference type="Pfam" id="PF00733"/>
    </source>
</evidence>
<dbReference type="Gene3D" id="3.40.50.620">
    <property type="entry name" value="HUPs"/>
    <property type="match status" value="1"/>
</dbReference>
<comment type="caution">
    <text evidence="5">The sequence shown here is derived from an EMBL/GenBank/DDBJ whole genome shotgun (WGS) entry which is preliminary data.</text>
</comment>
<evidence type="ECO:0000256" key="3">
    <source>
        <dbReference type="ARBA" id="ARBA00048741"/>
    </source>
</evidence>
<dbReference type="EMBL" id="RXOL01000003">
    <property type="protein sequence ID" value="RVQ67064.1"/>
    <property type="molecule type" value="Genomic_DNA"/>
</dbReference>
<evidence type="ECO:0000256" key="1">
    <source>
        <dbReference type="ARBA" id="ARBA00005187"/>
    </source>
</evidence>
<dbReference type="SUPFAM" id="SSF56235">
    <property type="entry name" value="N-terminal nucleophile aminohydrolases (Ntn hydrolases)"/>
    <property type="match status" value="1"/>
</dbReference>
<dbReference type="OrthoDB" id="9763290at2"/>
<evidence type="ECO:0000313" key="5">
    <source>
        <dbReference type="EMBL" id="RVQ67064.1"/>
    </source>
</evidence>
<protein>
    <recommendedName>
        <fullName evidence="2">asparagine synthase (glutamine-hydrolyzing)</fullName>
        <ecNumber evidence="2">6.3.5.4</ecNumber>
    </recommendedName>
</protein>
<gene>
    <name evidence="5" type="ORF">EKN06_09025</name>
</gene>
<evidence type="ECO:0000256" key="2">
    <source>
        <dbReference type="ARBA" id="ARBA00012737"/>
    </source>
</evidence>
<dbReference type="GO" id="GO:0006529">
    <property type="term" value="P:asparagine biosynthetic process"/>
    <property type="evidence" value="ECO:0007669"/>
    <property type="project" value="InterPro"/>
</dbReference>
<organism evidence="5 6">
    <name type="scientific">Croceicoccus ponticola</name>
    <dbReference type="NCBI Taxonomy" id="2217664"/>
    <lineage>
        <taxon>Bacteria</taxon>
        <taxon>Pseudomonadati</taxon>
        <taxon>Pseudomonadota</taxon>
        <taxon>Alphaproteobacteria</taxon>
        <taxon>Sphingomonadales</taxon>
        <taxon>Erythrobacteraceae</taxon>
        <taxon>Croceicoccus</taxon>
    </lineage>
</organism>
<feature type="domain" description="Asparagine synthetase" evidence="4">
    <location>
        <begin position="241"/>
        <end position="316"/>
    </location>
</feature>
<dbReference type="GO" id="GO:0004066">
    <property type="term" value="F:asparagine synthase (glutamine-hydrolyzing) activity"/>
    <property type="evidence" value="ECO:0007669"/>
    <property type="project" value="UniProtKB-EC"/>
</dbReference>
<dbReference type="InterPro" id="IPR014729">
    <property type="entry name" value="Rossmann-like_a/b/a_fold"/>
</dbReference>
<reference evidence="5 6" key="1">
    <citation type="submission" date="2018-12" db="EMBL/GenBank/DDBJ databases">
        <title>Croceicoccus ponticola sp. nov., a lipolytic bacterium isolated from seawater.</title>
        <authorList>
            <person name="Yoon J.-H."/>
        </authorList>
    </citation>
    <scope>NUCLEOTIDE SEQUENCE [LARGE SCALE GENOMIC DNA]</scope>
    <source>
        <strain evidence="5 6">GM-16</strain>
    </source>
</reference>
<comment type="pathway">
    <text evidence="1">Amino-acid biosynthesis; L-asparagine biosynthesis; L-asparagine from L-aspartate (L-Gln route): step 1/1.</text>
</comment>
<keyword evidence="6" id="KW-1185">Reference proteome</keyword>
<dbReference type="SUPFAM" id="SSF52402">
    <property type="entry name" value="Adenine nucleotide alpha hydrolases-like"/>
    <property type="match status" value="1"/>
</dbReference>
<dbReference type="PANTHER" id="PTHR43284">
    <property type="entry name" value="ASPARAGINE SYNTHETASE (GLUTAMINE-HYDROLYZING)"/>
    <property type="match status" value="1"/>
</dbReference>
<accession>A0A437GXF1</accession>
<dbReference type="InterPro" id="IPR001962">
    <property type="entry name" value="Asn_synthase"/>
</dbReference>
<dbReference type="PANTHER" id="PTHR43284:SF1">
    <property type="entry name" value="ASPARAGINE SYNTHETASE"/>
    <property type="match status" value="1"/>
</dbReference>
<dbReference type="RefSeq" id="WP_127612574.1">
    <property type="nucleotide sequence ID" value="NZ_RXOL01000003.1"/>
</dbReference>
<dbReference type="InterPro" id="IPR051786">
    <property type="entry name" value="ASN_synthetase/amidase"/>
</dbReference>
<name>A0A437GXF1_9SPHN</name>
<dbReference type="Gene3D" id="3.60.20.10">
    <property type="entry name" value="Glutamine Phosphoribosylpyrophosphate, subunit 1, domain 1"/>
    <property type="match status" value="1"/>
</dbReference>
<dbReference type="AlphaFoldDB" id="A0A437GXF1"/>
<dbReference type="Pfam" id="PF00733">
    <property type="entry name" value="Asn_synthase"/>
    <property type="match status" value="1"/>
</dbReference>